<dbReference type="PROSITE" id="PS50249">
    <property type="entry name" value="MPN"/>
    <property type="match status" value="1"/>
</dbReference>
<keyword evidence="4" id="KW-1185">Reference proteome</keyword>
<evidence type="ECO:0000313" key="4">
    <source>
        <dbReference type="Proteomes" id="UP000241769"/>
    </source>
</evidence>
<dbReference type="InterPro" id="IPR037518">
    <property type="entry name" value="MPN"/>
</dbReference>
<feature type="coiled-coil region" evidence="1">
    <location>
        <begin position="81"/>
        <end position="108"/>
    </location>
</feature>
<dbReference type="InterPro" id="IPR000555">
    <property type="entry name" value="JAMM/MPN+_dom"/>
</dbReference>
<comment type="caution">
    <text evidence="3">The sequence shown here is derived from an EMBL/GenBank/DDBJ whole genome shotgun (WGS) entry which is preliminary data.</text>
</comment>
<keyword evidence="1" id="KW-0175">Coiled coil</keyword>
<dbReference type="Proteomes" id="UP000241769">
    <property type="component" value="Unassembled WGS sequence"/>
</dbReference>
<name>A0A2P6N357_9EUKA</name>
<dbReference type="GO" id="GO:0008237">
    <property type="term" value="F:metallopeptidase activity"/>
    <property type="evidence" value="ECO:0007669"/>
    <property type="project" value="InterPro"/>
</dbReference>
<dbReference type="EMBL" id="MDYQ01000227">
    <property type="protein sequence ID" value="PRP78381.1"/>
    <property type="molecule type" value="Genomic_DNA"/>
</dbReference>
<dbReference type="OrthoDB" id="446074at2759"/>
<dbReference type="SUPFAM" id="SSF102712">
    <property type="entry name" value="JAB1/MPN domain"/>
    <property type="match status" value="1"/>
</dbReference>
<evidence type="ECO:0000256" key="1">
    <source>
        <dbReference type="SAM" id="Coils"/>
    </source>
</evidence>
<protein>
    <submittedName>
        <fullName evidence="3">Lys-63-specific deubiquitinase BRCC36 isoform 2</fullName>
    </submittedName>
</protein>
<dbReference type="Pfam" id="PF01398">
    <property type="entry name" value="JAB"/>
    <property type="match status" value="1"/>
</dbReference>
<dbReference type="InParanoid" id="A0A2P6N357"/>
<dbReference type="PANTHER" id="PTHR10410">
    <property type="entry name" value="EUKARYOTIC TRANSLATION INITIATION FACTOR 3 -RELATED"/>
    <property type="match status" value="1"/>
</dbReference>
<evidence type="ECO:0000313" key="3">
    <source>
        <dbReference type="EMBL" id="PRP78381.1"/>
    </source>
</evidence>
<dbReference type="Gene3D" id="3.40.140.10">
    <property type="entry name" value="Cytidine Deaminase, domain 2"/>
    <property type="match status" value="1"/>
</dbReference>
<dbReference type="InterPro" id="IPR050242">
    <property type="entry name" value="JAMM_MPN+_peptidase_M67A"/>
</dbReference>
<sequence length="237" mass="27309">MKRRLPEEYEEPHLNRVRITPDVQIILTSHALTTANEEIMGLLLGSFCEDREKQHRGTIIRETEVISVSVLRRMEKSPDRVEINSEQLTEAQAEAERLSSQLKRTINVVGWYHSHPNITAPPSFVDVRTQASYQQLDRSFVGLIVSCFNKSPDRTQRVRILAFQAVKSISSPKESMDTSLDNEYEVLHREGLSYATIPVLVDPYLLVDHNCLSRVCDVEEKMMEEETEAYERYSQRG</sequence>
<reference evidence="3 4" key="1">
    <citation type="journal article" date="2018" name="Genome Biol. Evol.">
        <title>Multiple Roots of Fruiting Body Formation in Amoebozoa.</title>
        <authorList>
            <person name="Hillmann F."/>
            <person name="Forbes G."/>
            <person name="Novohradska S."/>
            <person name="Ferling I."/>
            <person name="Riege K."/>
            <person name="Groth M."/>
            <person name="Westermann M."/>
            <person name="Marz M."/>
            <person name="Spaller T."/>
            <person name="Winckler T."/>
            <person name="Schaap P."/>
            <person name="Glockner G."/>
        </authorList>
    </citation>
    <scope>NUCLEOTIDE SEQUENCE [LARGE SCALE GENOMIC DNA]</scope>
    <source>
        <strain evidence="3 4">Jena</strain>
    </source>
</reference>
<proteinExistence type="predicted"/>
<accession>A0A2P6N357</accession>
<feature type="domain" description="MPN" evidence="2">
    <location>
        <begin position="17"/>
        <end position="169"/>
    </location>
</feature>
<organism evidence="3 4">
    <name type="scientific">Planoprotostelium fungivorum</name>
    <dbReference type="NCBI Taxonomy" id="1890364"/>
    <lineage>
        <taxon>Eukaryota</taxon>
        <taxon>Amoebozoa</taxon>
        <taxon>Evosea</taxon>
        <taxon>Variosea</taxon>
        <taxon>Cavosteliida</taxon>
        <taxon>Cavosteliaceae</taxon>
        <taxon>Planoprotostelium</taxon>
    </lineage>
</organism>
<dbReference type="SMART" id="SM00232">
    <property type="entry name" value="JAB_MPN"/>
    <property type="match status" value="1"/>
</dbReference>
<evidence type="ECO:0000259" key="2">
    <source>
        <dbReference type="PROSITE" id="PS50249"/>
    </source>
</evidence>
<dbReference type="AlphaFoldDB" id="A0A2P6N357"/>
<dbReference type="STRING" id="1890364.A0A2P6N357"/>
<gene>
    <name evidence="3" type="ORF">PROFUN_13793</name>
</gene>